<evidence type="ECO:0000256" key="5">
    <source>
        <dbReference type="SAM" id="MobiDB-lite"/>
    </source>
</evidence>
<proteinExistence type="inferred from homology"/>
<comment type="catalytic activity">
    <reaction evidence="1">
        <text>(4aS,6R)-4a-hydroxy-L-erythro-5,6,7,8-tetrahydrobiopterin = (6R)-L-erythro-6,7-dihydrobiopterin + H2O</text>
        <dbReference type="Rhea" id="RHEA:11920"/>
        <dbReference type="ChEBI" id="CHEBI:15377"/>
        <dbReference type="ChEBI" id="CHEBI:15642"/>
        <dbReference type="ChEBI" id="CHEBI:43120"/>
        <dbReference type="EC" id="4.2.1.96"/>
    </reaction>
</comment>
<dbReference type="OrthoDB" id="277398at2759"/>
<keyword evidence="4" id="KW-0456">Lyase</keyword>
<feature type="region of interest" description="Disordered" evidence="5">
    <location>
        <begin position="18"/>
        <end position="48"/>
    </location>
</feature>
<dbReference type="Gene3D" id="3.30.1360.20">
    <property type="entry name" value="Transcriptional coactivator/pterin dehydratase"/>
    <property type="match status" value="1"/>
</dbReference>
<organism evidence="6 7">
    <name type="scientific">Pycnococcus provasolii</name>
    <dbReference type="NCBI Taxonomy" id="41880"/>
    <lineage>
        <taxon>Eukaryota</taxon>
        <taxon>Viridiplantae</taxon>
        <taxon>Chlorophyta</taxon>
        <taxon>Pseudoscourfieldiophyceae</taxon>
        <taxon>Pseudoscourfieldiales</taxon>
        <taxon>Pycnococcaceae</taxon>
        <taxon>Pycnococcus</taxon>
    </lineage>
</organism>
<protein>
    <recommendedName>
        <fullName evidence="3">4a-hydroxytetrahydrobiopterin dehydratase</fullName>
        <ecNumber evidence="3">4.2.1.96</ecNumber>
    </recommendedName>
</protein>
<evidence type="ECO:0000256" key="4">
    <source>
        <dbReference type="ARBA" id="ARBA00023239"/>
    </source>
</evidence>
<comment type="similarity">
    <text evidence="2">Belongs to the pterin-4-alpha-carbinolamine dehydratase family.</text>
</comment>
<dbReference type="GO" id="GO:0008124">
    <property type="term" value="F:4-alpha-hydroxytetrahydrobiopterin dehydratase activity"/>
    <property type="evidence" value="ECO:0007669"/>
    <property type="project" value="UniProtKB-EC"/>
</dbReference>
<evidence type="ECO:0000313" key="6">
    <source>
        <dbReference type="EMBL" id="GHP03163.1"/>
    </source>
</evidence>
<comment type="caution">
    <text evidence="6">The sequence shown here is derived from an EMBL/GenBank/DDBJ whole genome shotgun (WGS) entry which is preliminary data.</text>
</comment>
<name>A0A830H9Q4_9CHLO</name>
<sequence>MAPIPLSQMLRTHATAYAPRSALPHPRSHARSSQGRSSRHVVRAGDGGNIDMNIGGDIGARDPYAAEVESNFASNVLGNADTEHIVKPPEKINEIVGLAIRKCVPCEAGAEPLELTEANKMARQAGVGWAVTEDAEGKLRVRQKYKLRNFEAGLEMMRRVGEIAEAENHHPDLHLEQWNELTVEIFTHKIGGLHENDFILAAKIEKIDISDLLPKKKQKFWA</sequence>
<dbReference type="GO" id="GO:0006729">
    <property type="term" value="P:tetrahydrobiopterin biosynthetic process"/>
    <property type="evidence" value="ECO:0007669"/>
    <property type="project" value="InterPro"/>
</dbReference>
<dbReference type="Proteomes" id="UP000660262">
    <property type="component" value="Unassembled WGS sequence"/>
</dbReference>
<dbReference type="EC" id="4.2.1.96" evidence="3"/>
<evidence type="ECO:0000256" key="2">
    <source>
        <dbReference type="ARBA" id="ARBA00006472"/>
    </source>
</evidence>
<dbReference type="CDD" id="cd00913">
    <property type="entry name" value="PCD_DCoH_subfamily_a"/>
    <property type="match status" value="1"/>
</dbReference>
<keyword evidence="7" id="KW-1185">Reference proteome</keyword>
<dbReference type="AlphaFoldDB" id="A0A830H9Q4"/>
<dbReference type="PANTHER" id="PTHR12599:SF8">
    <property type="entry name" value="PTERIN-4-ALPHA-CARBINOLAMINE DEHYDRATASE, CHLOROPLASTIC-RELATED"/>
    <property type="match status" value="1"/>
</dbReference>
<dbReference type="PANTHER" id="PTHR12599">
    <property type="entry name" value="PTERIN-4-ALPHA-CARBINOLAMINE DEHYDRATASE"/>
    <property type="match status" value="1"/>
</dbReference>
<gene>
    <name evidence="6" type="ORF">PPROV_000191800</name>
</gene>
<accession>A0A830H9Q4</accession>
<evidence type="ECO:0000256" key="3">
    <source>
        <dbReference type="ARBA" id="ARBA00013252"/>
    </source>
</evidence>
<evidence type="ECO:0000313" key="7">
    <source>
        <dbReference type="Proteomes" id="UP000660262"/>
    </source>
</evidence>
<dbReference type="SUPFAM" id="SSF55248">
    <property type="entry name" value="PCD-like"/>
    <property type="match status" value="1"/>
</dbReference>
<reference evidence="6" key="1">
    <citation type="submission" date="2020-10" db="EMBL/GenBank/DDBJ databases">
        <title>Unveiling of a novel bifunctional photoreceptor, Dualchrome1, isolated from a cosmopolitan green alga.</title>
        <authorList>
            <person name="Suzuki S."/>
            <person name="Kawachi M."/>
        </authorList>
    </citation>
    <scope>NUCLEOTIDE SEQUENCE</scope>
    <source>
        <strain evidence="6">NIES 2893</strain>
    </source>
</reference>
<dbReference type="InterPro" id="IPR036428">
    <property type="entry name" value="PCD_sf"/>
</dbReference>
<dbReference type="Pfam" id="PF01329">
    <property type="entry name" value="Pterin_4a"/>
    <property type="match status" value="1"/>
</dbReference>
<dbReference type="EMBL" id="BNJQ01000004">
    <property type="protein sequence ID" value="GHP03163.1"/>
    <property type="molecule type" value="Genomic_DNA"/>
</dbReference>
<dbReference type="InterPro" id="IPR001533">
    <property type="entry name" value="Pterin_deHydtase"/>
</dbReference>
<evidence type="ECO:0000256" key="1">
    <source>
        <dbReference type="ARBA" id="ARBA00001554"/>
    </source>
</evidence>